<gene>
    <name evidence="3" type="ORF">H6G03_08150</name>
</gene>
<dbReference type="InterPro" id="IPR008638">
    <property type="entry name" value="FhaB/CdiA-like_TPS"/>
</dbReference>
<dbReference type="NCBIfam" id="TIGR01901">
    <property type="entry name" value="adhes_NPXG"/>
    <property type="match status" value="1"/>
</dbReference>
<dbReference type="SMART" id="SM00912">
    <property type="entry name" value="Haemagg_act"/>
    <property type="match status" value="1"/>
</dbReference>
<sequence length="1641" mass="163611">MQQLLITRTLQIIGGIALWCWVPITVAKAQIAPDGTLSTNVNTSDGLNFTIENGNRAGNNLFHSFREFSVPTGGSAFFNNALDVQNIFSRVTGGNISNIDGSIKANGTANLFLINPSGIIFGPNARLNIGGSFLASTANSLIFDGGIEFSANNSSAPPLLAINIPVGIQFRDKAAGISVQRSTLEVQPDKTLALVGGGVLLSGANLNAPGGQVELGGLAGIGAVGLNVNSNLLQLNFLDGIARSAISITNKSSIDVRARNGGNITINAQILNIFGESSLQAGSCSCSESVGVQNGDITLNVTGAVSIRQSSSVRNDLGSKAAGESGNIIITAGSLSLADKALITNSTFGQGNSGSITINVRDNVSLTGDNTSIFGSAALGSVGDAGNINIEANSLSLSNGARLATDTFGKGNAGNVSINVRDRFSMAGDGTTIFSTVASGAIGNGGEITIKAKSISLTDGAFLIGRTFGQGNAGSISVQAEDSVSLENSFVLSNVEAEAIGKGGNISIQSGSLSLSDGAELVTTTLGQGDAGSVTIKASGIVSFDGVSKSGLTTGVFSTVEAGAKGKGGDIRIQSGELSLTNGATLSTTTYGQGNSGSIEIQAQQLLLSNGSQMLAATSGHGDAGNILVQGDDSISLIGSSTAISSSVNPGSIGNGGNINIKTGSLSLSDGSGIFNSLETDAVGNAGNINITTISFSVINGSQVIASTRGRGDAGDVTIQATDTVFLDGVGSNGFTSGISSSVENGGEGKGGDINITTGSLSVTNRAQLATGSRGQGSAGSINITARDSISFSGESAALSRLEEFGSVGKSGDINITTGSLFVTDGSNLATSTRGQGDAGNITITARDAALFDGVSSNRSTSGAFSTVEAGAVGNGGDITLTARSLSVTNGAALTASTRGTGNAGNVTIQVDDSIFLDGTGGDQLTNPSGASSVVNSGAIGNGGNVTVTTGSLSMTNGAVLLATTFGNGNAGNVNVKANNEVYLDGSFINSAVIYGAVGNGGNITIAAKSVSLLNGAGIGASTFGNGNSGSVFLQAEDSISLSGESTGIRSTVDSGVIGNGGNIEIKTGSLSLSDGALFSTSTFGQGNAGSVFVQAEGSVLLSSSNTNIFSTVEAGAVGKGGDINITAGSLSLTNGSQLQTLVRETSGTIPGGRGNAGNVRIEVRDALTLSGKIDGIESAIISDLGIGAVGNSGDVTLIAKSVLLSDGARISTSTFGQGNAGSILVQAQDSVSLNNGNLFTTLEFGAVGRGGDISITANHLVLTEGSKISSSTLGQGDSGNVILENRRLVLRDGAAIAAATASGGKGGTLSVTASDSIELIGATADGQSSSGLTTQSEADGAAGNLIISTERLILQDRAEIAVAAKGKGAAGNLEVTADSIRLNNGTMTGETAAGDRGNITLQSQDVQLRRTSSITTNAQGIATGGNITIDTGILAALENSDIRANAQQGSGGQVRINAQAIFGSVSRTREDLQTLLNTNDPNLLDPSLLPTSDITAISQQGGPQSQGSVQLITPDVDPSSGLIELPQTIVDPDALIAQNPCTLGKGSEFTVTGRGGLPPNPSEALSSRTVRVSLVEPTQASTTSSNTAISVRSPRPDSLPIVPAQGWILNEKGQLVFTAYDPTGTGSNRLGRNPPTCPAR</sequence>
<dbReference type="Proteomes" id="UP000641646">
    <property type="component" value="Unassembled WGS sequence"/>
</dbReference>
<proteinExistence type="predicted"/>
<reference evidence="3" key="1">
    <citation type="journal article" date="2015" name="ISME J.">
        <title>Draft Genome Sequence of Streptomyces incarnatus NRRL8089, which Produces the Nucleoside Antibiotic Sinefungin.</title>
        <authorList>
            <person name="Oshima K."/>
            <person name="Hattori M."/>
            <person name="Shimizu H."/>
            <person name="Fukuda K."/>
            <person name="Nemoto M."/>
            <person name="Inagaki K."/>
            <person name="Tamura T."/>
        </authorList>
    </citation>
    <scope>NUCLEOTIDE SEQUENCE</scope>
    <source>
        <strain evidence="3">FACHB-1375</strain>
    </source>
</reference>
<evidence type="ECO:0000256" key="1">
    <source>
        <dbReference type="SAM" id="MobiDB-lite"/>
    </source>
</evidence>
<evidence type="ECO:0000259" key="2">
    <source>
        <dbReference type="SMART" id="SM00912"/>
    </source>
</evidence>
<dbReference type="Gene3D" id="2.160.20.10">
    <property type="entry name" value="Single-stranded right-handed beta-helix, Pectin lyase-like"/>
    <property type="match status" value="5"/>
</dbReference>
<dbReference type="Pfam" id="PF05860">
    <property type="entry name" value="TPS"/>
    <property type="match status" value="1"/>
</dbReference>
<feature type="domain" description="Filamentous haemagglutinin FhaB/tRNA nuclease CdiA-like TPS" evidence="2">
    <location>
        <begin position="32"/>
        <end position="144"/>
    </location>
</feature>
<accession>A0A926ZHR2</accession>
<comment type="caution">
    <text evidence="3">The sequence shown here is derived from an EMBL/GenBank/DDBJ whole genome shotgun (WGS) entry which is preliminary data.</text>
</comment>
<dbReference type="InterPro" id="IPR011050">
    <property type="entry name" value="Pectin_lyase_fold/virulence"/>
</dbReference>
<evidence type="ECO:0000313" key="4">
    <source>
        <dbReference type="Proteomes" id="UP000641646"/>
    </source>
</evidence>
<reference evidence="3" key="2">
    <citation type="submission" date="2020-08" db="EMBL/GenBank/DDBJ databases">
        <authorList>
            <person name="Chen M."/>
            <person name="Teng W."/>
            <person name="Zhao L."/>
            <person name="Hu C."/>
            <person name="Zhou Y."/>
            <person name="Han B."/>
            <person name="Song L."/>
            <person name="Shu W."/>
        </authorList>
    </citation>
    <scope>NUCLEOTIDE SEQUENCE</scope>
    <source>
        <strain evidence="3">FACHB-1375</strain>
    </source>
</reference>
<name>A0A926ZHR2_9CYAN</name>
<organism evidence="3 4">
    <name type="scientific">Aerosakkonema funiforme FACHB-1375</name>
    <dbReference type="NCBI Taxonomy" id="2949571"/>
    <lineage>
        <taxon>Bacteria</taxon>
        <taxon>Bacillati</taxon>
        <taxon>Cyanobacteriota</taxon>
        <taxon>Cyanophyceae</taxon>
        <taxon>Oscillatoriophycideae</taxon>
        <taxon>Aerosakkonematales</taxon>
        <taxon>Aerosakkonemataceae</taxon>
        <taxon>Aerosakkonema</taxon>
    </lineage>
</organism>
<evidence type="ECO:0000313" key="3">
    <source>
        <dbReference type="EMBL" id="MBD2181071.1"/>
    </source>
</evidence>
<feature type="region of interest" description="Disordered" evidence="1">
    <location>
        <begin position="1622"/>
        <end position="1641"/>
    </location>
</feature>
<keyword evidence="4" id="KW-1185">Reference proteome</keyword>
<dbReference type="SUPFAM" id="SSF51126">
    <property type="entry name" value="Pectin lyase-like"/>
    <property type="match status" value="10"/>
</dbReference>
<dbReference type="RefSeq" id="WP_190463833.1">
    <property type="nucleotide sequence ID" value="NZ_JACJPW010000015.1"/>
</dbReference>
<protein>
    <submittedName>
        <fullName evidence="3">Filamentous hemagglutinin N-terminal domain-containing protein</fullName>
    </submittedName>
</protein>
<dbReference type="InterPro" id="IPR012334">
    <property type="entry name" value="Pectin_lyas_fold"/>
</dbReference>
<dbReference type="EMBL" id="JACJPW010000015">
    <property type="protein sequence ID" value="MBD2181071.1"/>
    <property type="molecule type" value="Genomic_DNA"/>
</dbReference>